<proteinExistence type="predicted"/>
<gene>
    <name evidence="8" type="ORF">DEH84_00480</name>
</gene>
<comment type="cofactor">
    <cofactor evidence="5">
        <name>Fe(2+)</name>
        <dbReference type="ChEBI" id="CHEBI:29033"/>
    </cofactor>
    <text evidence="5">Binds 1 Fe(2+) ion per subunit.</text>
</comment>
<name>A0A2U8FM65_9BURK</name>
<keyword evidence="8" id="KW-0489">Methyltransferase</keyword>
<organism evidence="8 9">
    <name type="scientific">Aquabacterium olei</name>
    <dbReference type="NCBI Taxonomy" id="1296669"/>
    <lineage>
        <taxon>Bacteria</taxon>
        <taxon>Pseudomonadati</taxon>
        <taxon>Pseudomonadota</taxon>
        <taxon>Betaproteobacteria</taxon>
        <taxon>Burkholderiales</taxon>
        <taxon>Aquabacterium</taxon>
    </lineage>
</organism>
<feature type="compositionally biased region" description="Low complexity" evidence="6">
    <location>
        <begin position="14"/>
        <end position="23"/>
    </location>
</feature>
<dbReference type="GO" id="GO:0008168">
    <property type="term" value="F:methyltransferase activity"/>
    <property type="evidence" value="ECO:0007669"/>
    <property type="project" value="UniProtKB-KW"/>
</dbReference>
<dbReference type="GO" id="GO:0005737">
    <property type="term" value="C:cytoplasm"/>
    <property type="evidence" value="ECO:0007669"/>
    <property type="project" value="TreeGrafter"/>
</dbReference>
<dbReference type="InterPro" id="IPR004574">
    <property type="entry name" value="Alkb"/>
</dbReference>
<dbReference type="Proteomes" id="UP000244892">
    <property type="component" value="Chromosome"/>
</dbReference>
<dbReference type="GO" id="GO:0008198">
    <property type="term" value="F:ferrous iron binding"/>
    <property type="evidence" value="ECO:0007669"/>
    <property type="project" value="TreeGrafter"/>
</dbReference>
<dbReference type="RefSeq" id="WP_109033807.1">
    <property type="nucleotide sequence ID" value="NZ_CP029210.1"/>
</dbReference>
<feature type="binding site" evidence="5">
    <location>
        <position position="202"/>
    </location>
    <ligand>
        <name>Fe cation</name>
        <dbReference type="ChEBI" id="CHEBI:24875"/>
        <note>catalytic</note>
    </ligand>
</feature>
<evidence type="ECO:0000313" key="8">
    <source>
        <dbReference type="EMBL" id="AWI52089.1"/>
    </source>
</evidence>
<reference evidence="8 9" key="1">
    <citation type="submission" date="2018-05" db="EMBL/GenBank/DDBJ databases">
        <title>complete genome sequence of Aquabacterium olei NBRC 110486.</title>
        <authorList>
            <person name="Tang B."/>
            <person name="Chang J."/>
            <person name="Zhang L."/>
            <person name="Yang H."/>
        </authorList>
    </citation>
    <scope>NUCLEOTIDE SEQUENCE [LARGE SCALE GENOMIC DNA]</scope>
    <source>
        <strain evidence="8 9">NBRC 110486</strain>
    </source>
</reference>
<dbReference type="OrthoDB" id="9796932at2"/>
<dbReference type="KEGG" id="aon:DEH84_00480"/>
<dbReference type="PANTHER" id="PTHR16557">
    <property type="entry name" value="ALKYLATED DNA REPAIR PROTEIN ALKB-RELATED"/>
    <property type="match status" value="1"/>
</dbReference>
<evidence type="ECO:0000313" key="9">
    <source>
        <dbReference type="Proteomes" id="UP000244892"/>
    </source>
</evidence>
<dbReference type="Pfam" id="PF13532">
    <property type="entry name" value="2OG-FeII_Oxy_2"/>
    <property type="match status" value="1"/>
</dbReference>
<evidence type="ECO:0000256" key="1">
    <source>
        <dbReference type="ARBA" id="ARBA00022723"/>
    </source>
</evidence>
<evidence type="ECO:0000256" key="2">
    <source>
        <dbReference type="ARBA" id="ARBA00022964"/>
    </source>
</evidence>
<dbReference type="PROSITE" id="PS51471">
    <property type="entry name" value="FE2OG_OXY"/>
    <property type="match status" value="1"/>
</dbReference>
<evidence type="ECO:0000256" key="6">
    <source>
        <dbReference type="SAM" id="MobiDB-lite"/>
    </source>
</evidence>
<dbReference type="NCBIfam" id="NF011930">
    <property type="entry name" value="PRK15401.1"/>
    <property type="match status" value="1"/>
</dbReference>
<dbReference type="InterPro" id="IPR027450">
    <property type="entry name" value="AlkB-like"/>
</dbReference>
<keyword evidence="8" id="KW-0808">Transferase</keyword>
<sequence>MPDPAVPHQADLFGAPADAGAPARPARMTLDDGVVLLPGHALANEAALLAGVNAVVAAAPWRQMQTPGGQTMQVAMTNAGPLGWVSDRRGYRYSAQDPLRDAPWPPMPDAFRALARSAAAAAGFPGFEPDACLVNRYVPGTRLSLHQDRNERDFSAPIVSVSLGVPATFLLGGLERAGGTQPIPLWHGDVLVWGGPARLRFHGVRPIKAAHHPAFGPDRVNLTFRRAG</sequence>
<evidence type="ECO:0000256" key="5">
    <source>
        <dbReference type="PIRSR" id="PIRSR604574-2"/>
    </source>
</evidence>
<accession>A0A2U8FM65</accession>
<keyword evidence="2" id="KW-0223">Dioxygenase</keyword>
<protein>
    <submittedName>
        <fullName evidence="8">DNA oxidative demethylase AlkB</fullName>
    </submittedName>
</protein>
<dbReference type="SUPFAM" id="SSF51197">
    <property type="entry name" value="Clavaminate synthase-like"/>
    <property type="match status" value="1"/>
</dbReference>
<keyword evidence="1 5" id="KW-0479">Metal-binding</keyword>
<feature type="domain" description="Fe2OG dioxygenase" evidence="7">
    <location>
        <begin position="128"/>
        <end position="228"/>
    </location>
</feature>
<dbReference type="GO" id="GO:0035513">
    <property type="term" value="P:oxidative RNA demethylation"/>
    <property type="evidence" value="ECO:0007669"/>
    <property type="project" value="TreeGrafter"/>
</dbReference>
<dbReference type="Gene3D" id="2.60.120.590">
    <property type="entry name" value="Alpha-ketoglutarate-dependent dioxygenase AlkB-like"/>
    <property type="match status" value="1"/>
</dbReference>
<keyword evidence="4 5" id="KW-0408">Iron</keyword>
<dbReference type="InterPro" id="IPR037151">
    <property type="entry name" value="AlkB-like_sf"/>
</dbReference>
<evidence type="ECO:0000259" key="7">
    <source>
        <dbReference type="PROSITE" id="PS51471"/>
    </source>
</evidence>
<dbReference type="EMBL" id="CP029210">
    <property type="protein sequence ID" value="AWI52089.1"/>
    <property type="molecule type" value="Genomic_DNA"/>
</dbReference>
<feature type="binding site" evidence="5">
    <location>
        <position position="146"/>
    </location>
    <ligand>
        <name>Fe cation</name>
        <dbReference type="ChEBI" id="CHEBI:24875"/>
        <note>catalytic</note>
    </ligand>
</feature>
<dbReference type="GO" id="GO:0032259">
    <property type="term" value="P:methylation"/>
    <property type="evidence" value="ECO:0007669"/>
    <property type="project" value="UniProtKB-KW"/>
</dbReference>
<evidence type="ECO:0000256" key="3">
    <source>
        <dbReference type="ARBA" id="ARBA00023002"/>
    </source>
</evidence>
<dbReference type="InterPro" id="IPR005123">
    <property type="entry name" value="Oxoglu/Fe-dep_dioxygenase_dom"/>
</dbReference>
<keyword evidence="3" id="KW-0560">Oxidoreductase</keyword>
<dbReference type="AlphaFoldDB" id="A0A2U8FM65"/>
<dbReference type="PANTHER" id="PTHR16557:SF2">
    <property type="entry name" value="NUCLEIC ACID DIOXYGENASE ALKBH1"/>
    <property type="match status" value="1"/>
</dbReference>
<keyword evidence="9" id="KW-1185">Reference proteome</keyword>
<feature type="binding site" evidence="5">
    <location>
        <position position="148"/>
    </location>
    <ligand>
        <name>Fe cation</name>
        <dbReference type="ChEBI" id="CHEBI:24875"/>
        <note>catalytic</note>
    </ligand>
</feature>
<feature type="region of interest" description="Disordered" evidence="6">
    <location>
        <begin position="1"/>
        <end position="23"/>
    </location>
</feature>
<dbReference type="GO" id="GO:0035515">
    <property type="term" value="F:oxidative RNA demethylase activity"/>
    <property type="evidence" value="ECO:0007669"/>
    <property type="project" value="TreeGrafter"/>
</dbReference>
<dbReference type="GO" id="GO:0035516">
    <property type="term" value="F:broad specificity oxidative DNA demethylase activity"/>
    <property type="evidence" value="ECO:0007669"/>
    <property type="project" value="TreeGrafter"/>
</dbReference>
<evidence type="ECO:0000256" key="4">
    <source>
        <dbReference type="ARBA" id="ARBA00023004"/>
    </source>
</evidence>